<gene>
    <name evidence="3" type="ORF">HERILL_LOCUS15295</name>
</gene>
<keyword evidence="1" id="KW-0175">Coiled coil</keyword>
<evidence type="ECO:0000313" key="4">
    <source>
        <dbReference type="Proteomes" id="UP000594454"/>
    </source>
</evidence>
<sequence length="335" mass="38441">MISHVKQCNLNSLRVIKQENSPGVHEDRITISQFLSFLHKVSELFDILRKKYESDELVPFKFAYVYQTYQVMHLYPELPVVYRDWLKHFHVASKPTTPPHSLMNPTIETSPRSTLTAIYTTKRESRQTSPTEETTEESTTDDFFSEDFTATSTKDMPTKGPTSEDTPTTSSPTEISREEEMKSETPFPKTVSTTCTLPASMMPVKRRTASKRVVRERDDEDKDARRVVKVLNEITEFASKWGGPISTFKSRLQYFEKTLTNGRFASKTSERRKARQFTAIIRGANRAFRANMKKIQKKISNYTNQAVDATDLKNIEILMKTISELPQVLTQSLVG</sequence>
<protein>
    <submittedName>
        <fullName evidence="3">Uncharacterized protein</fullName>
    </submittedName>
</protein>
<evidence type="ECO:0000256" key="1">
    <source>
        <dbReference type="SAM" id="Coils"/>
    </source>
</evidence>
<dbReference type="EMBL" id="LR899014">
    <property type="protein sequence ID" value="CAD7092977.1"/>
    <property type="molecule type" value="Genomic_DNA"/>
</dbReference>
<evidence type="ECO:0000313" key="3">
    <source>
        <dbReference type="EMBL" id="CAD7092977.1"/>
    </source>
</evidence>
<name>A0A7R8V6H6_HERIL</name>
<feature type="region of interest" description="Disordered" evidence="2">
    <location>
        <begin position="118"/>
        <end position="194"/>
    </location>
</feature>
<feature type="compositionally biased region" description="Acidic residues" evidence="2">
    <location>
        <begin position="133"/>
        <end position="145"/>
    </location>
</feature>
<dbReference type="InParanoid" id="A0A7R8V6H6"/>
<accession>A0A7R8V6H6</accession>
<dbReference type="Proteomes" id="UP000594454">
    <property type="component" value="Chromosome 6"/>
</dbReference>
<dbReference type="AlphaFoldDB" id="A0A7R8V6H6"/>
<keyword evidence="4" id="KW-1185">Reference proteome</keyword>
<reference evidence="3 4" key="1">
    <citation type="submission" date="2020-11" db="EMBL/GenBank/DDBJ databases">
        <authorList>
            <person name="Wallbank WR R."/>
            <person name="Pardo Diaz C."/>
            <person name="Kozak K."/>
            <person name="Martin S."/>
            <person name="Jiggins C."/>
            <person name="Moest M."/>
            <person name="Warren A I."/>
            <person name="Generalovic N T."/>
            <person name="Byers J.R.P. K."/>
            <person name="Montejo-Kovacevich G."/>
            <person name="Yen C E."/>
        </authorList>
    </citation>
    <scope>NUCLEOTIDE SEQUENCE [LARGE SCALE GENOMIC DNA]</scope>
</reference>
<evidence type="ECO:0000256" key="2">
    <source>
        <dbReference type="SAM" id="MobiDB-lite"/>
    </source>
</evidence>
<feature type="compositionally biased region" description="Low complexity" evidence="2">
    <location>
        <begin position="161"/>
        <end position="174"/>
    </location>
</feature>
<feature type="coiled-coil region" evidence="1">
    <location>
        <begin position="285"/>
        <end position="312"/>
    </location>
</feature>
<proteinExistence type="predicted"/>
<organism evidence="3 4">
    <name type="scientific">Hermetia illucens</name>
    <name type="common">Black soldier fly</name>
    <dbReference type="NCBI Taxonomy" id="343691"/>
    <lineage>
        <taxon>Eukaryota</taxon>
        <taxon>Metazoa</taxon>
        <taxon>Ecdysozoa</taxon>
        <taxon>Arthropoda</taxon>
        <taxon>Hexapoda</taxon>
        <taxon>Insecta</taxon>
        <taxon>Pterygota</taxon>
        <taxon>Neoptera</taxon>
        <taxon>Endopterygota</taxon>
        <taxon>Diptera</taxon>
        <taxon>Brachycera</taxon>
        <taxon>Stratiomyomorpha</taxon>
        <taxon>Stratiomyidae</taxon>
        <taxon>Hermetiinae</taxon>
        <taxon>Hermetia</taxon>
    </lineage>
</organism>